<name>A0A1U7SFG5_ALLSI</name>
<evidence type="ECO:0000256" key="4">
    <source>
        <dbReference type="ARBA" id="ARBA00023054"/>
    </source>
</evidence>
<dbReference type="GeneID" id="102375745"/>
<dbReference type="AlphaFoldDB" id="A0A1U7SFG5"/>
<dbReference type="GO" id="GO:0006893">
    <property type="term" value="P:Golgi to plasma membrane transport"/>
    <property type="evidence" value="ECO:0007669"/>
    <property type="project" value="TreeGrafter"/>
</dbReference>
<sequence length="887" mass="102731">MHQFPLFHEDKIPRILFTMTSPWLLLEKDVFTPLNERLLEIVHIWKTGKKRKGSVLCVVVANYRPIQLFLVKVKADRGEQYKITNRWLLKYLKLVDGKTVNQETLDFELQFDKVYKWTAGSCDEKNAFIRCLWKLNHRYLSGIISFVNVPSCTMEGKQGPQENAKASAEAENQEEHCVYQEMTPKETADMLKLMEEYEPIVNNAAAFAEQLSSDLQVLDETNLQAIISSERQVMLLMNSIDEALVEVAKVEETLQIHDKLLGSLKQQMDHIQQENFLLHRIESNQEKLMGEILFLTSNLDLNEEHCQVLRQGDLSSPRKVKACIEAVEALSSCMNVQIQPGYRKLQAVAEQLIMFETLKQNFENSFISHITSIFEQQGNTQVPPVMQQTNKLISPTHESYHDELLPYVPLMTWLKNTNPMLFSDLPKVYARSLCRLYEREIKNFFEMARMLLLGRAKDSLQECLDKTGFMAYGNRRQSQFGLPENRNEEDDDLDKGNLVKHMLQQVLRGLQPLCTSEQRFIEKFFVLSQDAIRQEVLEPPATSEREEDAAFPEESPCAKIKSQLEEPSAQLLTEIFNSLEPELRSFIDTFNKVHEFSCLQVLVTLNDYMLEIQGSSSALSSSFLNTVLSNMLLLAKNNFNKCIYALCKEIEEAKLPSKMKGGILPFVSRFEEYVNFSEEAFKWAQQTGELEKAHMRLVDTVFNSINNLSSVNLKVNTDMVIMENFHHMHRFLLQKKICCLESKQREAKEMYSKHLVLYVTQCLGQPLEKLKHFFEGVKTRVAQGVKEEEVSFHLAYSKQELRKVIEKYPGKEVKRALETLYKKIVKSLSPEENLLPVVWQAMEQKFICQYQEFEDLIQRCYAGSGITMDFTVEDLLSYFNSITQFKM</sequence>
<dbReference type="SMART" id="SM01313">
    <property type="entry name" value="Sec3-PIP2_bind"/>
    <property type="match status" value="1"/>
</dbReference>
<accession>A0A1U7SFG5</accession>
<evidence type="ECO:0000259" key="5">
    <source>
        <dbReference type="SMART" id="SM01313"/>
    </source>
</evidence>
<evidence type="ECO:0000256" key="3">
    <source>
        <dbReference type="ARBA" id="ARBA00022483"/>
    </source>
</evidence>
<dbReference type="InParanoid" id="A0A1U7SFG5"/>
<dbReference type="GO" id="GO:0005546">
    <property type="term" value="F:phosphatidylinositol-4,5-bisphosphate binding"/>
    <property type="evidence" value="ECO:0007669"/>
    <property type="project" value="TreeGrafter"/>
</dbReference>
<dbReference type="PANTHER" id="PTHR16092">
    <property type="entry name" value="SEC3/SYNTAXIN-RELATED"/>
    <property type="match status" value="1"/>
</dbReference>
<dbReference type="eggNOG" id="KOG2148">
    <property type="taxonomic scope" value="Eukaryota"/>
</dbReference>
<organism evidence="6 7">
    <name type="scientific">Alligator sinensis</name>
    <name type="common">Chinese alligator</name>
    <dbReference type="NCBI Taxonomy" id="38654"/>
    <lineage>
        <taxon>Eukaryota</taxon>
        <taxon>Metazoa</taxon>
        <taxon>Chordata</taxon>
        <taxon>Craniata</taxon>
        <taxon>Vertebrata</taxon>
        <taxon>Euteleostomi</taxon>
        <taxon>Archelosauria</taxon>
        <taxon>Archosauria</taxon>
        <taxon>Crocodylia</taxon>
        <taxon>Alligatoridae</taxon>
        <taxon>Alligatorinae</taxon>
        <taxon>Alligator</taxon>
    </lineage>
</organism>
<evidence type="ECO:0000313" key="7">
    <source>
        <dbReference type="RefSeq" id="XP_006036791.1"/>
    </source>
</evidence>
<keyword evidence="3" id="KW-0268">Exocytosis</keyword>
<dbReference type="Pfam" id="PF15277">
    <property type="entry name" value="Sec3-PIP2_bind"/>
    <property type="match status" value="1"/>
</dbReference>
<evidence type="ECO:0000256" key="2">
    <source>
        <dbReference type="ARBA" id="ARBA00022448"/>
    </source>
</evidence>
<dbReference type="PANTHER" id="PTHR16092:SF20">
    <property type="entry name" value="EXOCYST COMPLEX COMPONENT SEC3 PIP2-BINDING N-TERMINAL DOMAIN-CONTAINING PROTEIN"/>
    <property type="match status" value="1"/>
</dbReference>
<proteinExistence type="inferred from homology"/>
<dbReference type="GO" id="GO:0006887">
    <property type="term" value="P:exocytosis"/>
    <property type="evidence" value="ECO:0007669"/>
    <property type="project" value="UniProtKB-KW"/>
</dbReference>
<dbReference type="KEGG" id="asn:102375745"/>
<dbReference type="Proteomes" id="UP000189705">
    <property type="component" value="Unplaced"/>
</dbReference>
<feature type="domain" description="Exocyst complex component Sec3 PIP2-binding N-terminal" evidence="5">
    <location>
        <begin position="49"/>
        <end position="139"/>
    </location>
</feature>
<comment type="similarity">
    <text evidence="1">Belongs to the SEC3 family.</text>
</comment>
<dbReference type="Pfam" id="PF20654">
    <property type="entry name" value="Sec3_C-term"/>
    <property type="match status" value="1"/>
</dbReference>
<reference evidence="7" key="1">
    <citation type="submission" date="2025-08" db="UniProtKB">
        <authorList>
            <consortium name="RefSeq"/>
        </authorList>
    </citation>
    <scope>IDENTIFICATION</scope>
</reference>
<dbReference type="InterPro" id="IPR048628">
    <property type="entry name" value="Sec3_C"/>
</dbReference>
<evidence type="ECO:0000256" key="1">
    <source>
        <dbReference type="ARBA" id="ARBA00006518"/>
    </source>
</evidence>
<keyword evidence="2" id="KW-0813">Transport</keyword>
<dbReference type="GO" id="GO:0000145">
    <property type="term" value="C:exocyst"/>
    <property type="evidence" value="ECO:0007669"/>
    <property type="project" value="InterPro"/>
</dbReference>
<dbReference type="OrthoDB" id="27109at2759"/>
<dbReference type="Pfam" id="PF09763">
    <property type="entry name" value="Sec3_CC"/>
    <property type="match status" value="1"/>
</dbReference>
<dbReference type="Gene3D" id="2.30.29.90">
    <property type="match status" value="1"/>
</dbReference>
<protein>
    <submittedName>
        <fullName evidence="7">Exocyst complex component 1 isoform X1</fullName>
    </submittedName>
</protein>
<evidence type="ECO:0000313" key="6">
    <source>
        <dbReference type="Proteomes" id="UP000189705"/>
    </source>
</evidence>
<dbReference type="CDD" id="cd14683">
    <property type="entry name" value="PH-EXOC1"/>
    <property type="match status" value="1"/>
</dbReference>
<dbReference type="RefSeq" id="XP_006036791.1">
    <property type="nucleotide sequence ID" value="XM_006036729.2"/>
</dbReference>
<keyword evidence="4" id="KW-0175">Coiled coil</keyword>
<gene>
    <name evidence="7" type="primary">LOC102375745</name>
</gene>
<dbReference type="GO" id="GO:0005886">
    <property type="term" value="C:plasma membrane"/>
    <property type="evidence" value="ECO:0007669"/>
    <property type="project" value="TreeGrafter"/>
</dbReference>
<dbReference type="STRING" id="38654.A0A1U7SFG5"/>
<keyword evidence="6" id="KW-1185">Reference proteome</keyword>
<dbReference type="InterPro" id="IPR019160">
    <property type="entry name" value="Sec3_CC"/>
</dbReference>
<dbReference type="InterPro" id="IPR028258">
    <property type="entry name" value="Sec3-PIP2_bind"/>
</dbReference>